<dbReference type="EMBL" id="MU154583">
    <property type="protein sequence ID" value="KAF9493594.1"/>
    <property type="molecule type" value="Genomic_DNA"/>
</dbReference>
<comment type="caution">
    <text evidence="2">The sequence shown here is derived from an EMBL/GenBank/DDBJ whole genome shotgun (WGS) entry which is preliminary data.</text>
</comment>
<dbReference type="Proteomes" id="UP000807025">
    <property type="component" value="Unassembled WGS sequence"/>
</dbReference>
<protein>
    <submittedName>
        <fullName evidence="2">Uncharacterized protein</fullName>
    </submittedName>
</protein>
<feature type="signal peptide" evidence="1">
    <location>
        <begin position="1"/>
        <end position="16"/>
    </location>
</feature>
<sequence length="111" mass="11430">MRVSFILFALAAFAVATPIPVPTDKPASKLAEGAIEVGKAVGKHAIDAINNKIQEHWSEEGIAAKNAKKEKVAQSAAEVKIHGLDALKVAGGIGKGLAVGSAGKKSYLSQE</sequence>
<dbReference type="AlphaFoldDB" id="A0A9P5ZTD7"/>
<reference evidence="2" key="1">
    <citation type="submission" date="2020-11" db="EMBL/GenBank/DDBJ databases">
        <authorList>
            <consortium name="DOE Joint Genome Institute"/>
            <person name="Ahrendt S."/>
            <person name="Riley R."/>
            <person name="Andreopoulos W."/>
            <person name="Labutti K."/>
            <person name="Pangilinan J."/>
            <person name="Ruiz-Duenas F.J."/>
            <person name="Barrasa J.M."/>
            <person name="Sanchez-Garcia M."/>
            <person name="Camarero S."/>
            <person name="Miyauchi S."/>
            <person name="Serrano A."/>
            <person name="Linde D."/>
            <person name="Babiker R."/>
            <person name="Drula E."/>
            <person name="Ayuso-Fernandez I."/>
            <person name="Pacheco R."/>
            <person name="Padilla G."/>
            <person name="Ferreira P."/>
            <person name="Barriuso J."/>
            <person name="Kellner H."/>
            <person name="Castanera R."/>
            <person name="Alfaro M."/>
            <person name="Ramirez L."/>
            <person name="Pisabarro A.G."/>
            <person name="Kuo A."/>
            <person name="Tritt A."/>
            <person name="Lipzen A."/>
            <person name="He G."/>
            <person name="Yan M."/>
            <person name="Ng V."/>
            <person name="Cullen D."/>
            <person name="Martin F."/>
            <person name="Rosso M.-N."/>
            <person name="Henrissat B."/>
            <person name="Hibbett D."/>
            <person name="Martinez A.T."/>
            <person name="Grigoriev I.V."/>
        </authorList>
    </citation>
    <scope>NUCLEOTIDE SEQUENCE</scope>
    <source>
        <strain evidence="2">ATCC 90797</strain>
    </source>
</reference>
<evidence type="ECO:0000256" key="1">
    <source>
        <dbReference type="SAM" id="SignalP"/>
    </source>
</evidence>
<gene>
    <name evidence="2" type="ORF">BDN71DRAFT_1432367</name>
</gene>
<evidence type="ECO:0000313" key="2">
    <source>
        <dbReference type="EMBL" id="KAF9493594.1"/>
    </source>
</evidence>
<evidence type="ECO:0000313" key="3">
    <source>
        <dbReference type="Proteomes" id="UP000807025"/>
    </source>
</evidence>
<keyword evidence="1" id="KW-0732">Signal</keyword>
<name>A0A9P5ZTD7_PLEER</name>
<organism evidence="2 3">
    <name type="scientific">Pleurotus eryngii</name>
    <name type="common">Boletus of the steppes</name>
    <dbReference type="NCBI Taxonomy" id="5323"/>
    <lineage>
        <taxon>Eukaryota</taxon>
        <taxon>Fungi</taxon>
        <taxon>Dikarya</taxon>
        <taxon>Basidiomycota</taxon>
        <taxon>Agaricomycotina</taxon>
        <taxon>Agaricomycetes</taxon>
        <taxon>Agaricomycetidae</taxon>
        <taxon>Agaricales</taxon>
        <taxon>Pleurotineae</taxon>
        <taxon>Pleurotaceae</taxon>
        <taxon>Pleurotus</taxon>
    </lineage>
</organism>
<accession>A0A9P5ZTD7</accession>
<feature type="chain" id="PRO_5040237359" evidence="1">
    <location>
        <begin position="17"/>
        <end position="111"/>
    </location>
</feature>
<dbReference type="OrthoDB" id="10346124at2759"/>
<proteinExistence type="predicted"/>
<keyword evidence="3" id="KW-1185">Reference proteome</keyword>